<dbReference type="EMBL" id="JAMXMC010000002">
    <property type="protein sequence ID" value="MCO5976018.1"/>
    <property type="molecule type" value="Genomic_DNA"/>
</dbReference>
<evidence type="ECO:0000313" key="2">
    <source>
        <dbReference type="Proteomes" id="UP001204851"/>
    </source>
</evidence>
<dbReference type="Proteomes" id="UP001204851">
    <property type="component" value="Unassembled WGS sequence"/>
</dbReference>
<accession>A0ABT1BIS9</accession>
<dbReference type="RefSeq" id="WP_252768492.1">
    <property type="nucleotide sequence ID" value="NZ_JAMXMC010000002.1"/>
</dbReference>
<dbReference type="PANTHER" id="PTHR31793:SF24">
    <property type="entry name" value="LONG-CHAIN ACYL-COA THIOESTERASE FADM"/>
    <property type="match status" value="1"/>
</dbReference>
<gene>
    <name evidence="1" type="ORF">M0L44_04655</name>
</gene>
<dbReference type="InterPro" id="IPR029069">
    <property type="entry name" value="HotDog_dom_sf"/>
</dbReference>
<protein>
    <submittedName>
        <fullName evidence="1">Acyl-CoA thioesterase</fullName>
    </submittedName>
</protein>
<dbReference type="Pfam" id="PF13279">
    <property type="entry name" value="4HBT_2"/>
    <property type="match status" value="1"/>
</dbReference>
<sequence length="153" mass="17358">MVPSLTPPSNQPLFEARRQVRFGDCDPAGIVYYPRYMDLINSVIEDWWAQAGLSWHAELPRRGLFTPLSHLETQFLRPSRMGDTLTATLWVESLQRSSIRLQLLLSAPGPHQERLVARVRQVCVDRDTQAPCAWPRDVRAQLSTWLPGAQPAG</sequence>
<dbReference type="CDD" id="cd00586">
    <property type="entry name" value="4HBT"/>
    <property type="match status" value="1"/>
</dbReference>
<keyword evidence="2" id="KW-1185">Reference proteome</keyword>
<dbReference type="Gene3D" id="3.10.129.10">
    <property type="entry name" value="Hotdog Thioesterase"/>
    <property type="match status" value="1"/>
</dbReference>
<evidence type="ECO:0000313" key="1">
    <source>
        <dbReference type="EMBL" id="MCO5976018.1"/>
    </source>
</evidence>
<dbReference type="InterPro" id="IPR050563">
    <property type="entry name" value="4-hydroxybenzoyl-CoA_TE"/>
</dbReference>
<name>A0ABT1BIS9_9BURK</name>
<dbReference type="PANTHER" id="PTHR31793">
    <property type="entry name" value="4-HYDROXYBENZOYL-COA THIOESTERASE FAMILY MEMBER"/>
    <property type="match status" value="1"/>
</dbReference>
<proteinExistence type="predicted"/>
<reference evidence="1 2" key="1">
    <citation type="submission" date="2022-06" db="EMBL/GenBank/DDBJ databases">
        <title>Ideonella sp. NS12-5 Genome sequencing and assembly.</title>
        <authorList>
            <person name="Jung Y."/>
        </authorList>
    </citation>
    <scope>NUCLEOTIDE SEQUENCE [LARGE SCALE GENOMIC DNA]</scope>
    <source>
        <strain evidence="1 2">NS12-5</strain>
    </source>
</reference>
<comment type="caution">
    <text evidence="1">The sequence shown here is derived from an EMBL/GenBank/DDBJ whole genome shotgun (WGS) entry which is preliminary data.</text>
</comment>
<organism evidence="1 2">
    <name type="scientific">Ideonella oryzae</name>
    <dbReference type="NCBI Taxonomy" id="2937441"/>
    <lineage>
        <taxon>Bacteria</taxon>
        <taxon>Pseudomonadati</taxon>
        <taxon>Pseudomonadota</taxon>
        <taxon>Betaproteobacteria</taxon>
        <taxon>Burkholderiales</taxon>
        <taxon>Sphaerotilaceae</taxon>
        <taxon>Ideonella</taxon>
    </lineage>
</organism>
<dbReference type="SUPFAM" id="SSF54637">
    <property type="entry name" value="Thioesterase/thiol ester dehydrase-isomerase"/>
    <property type="match status" value="1"/>
</dbReference>